<dbReference type="SUPFAM" id="SSF48452">
    <property type="entry name" value="TPR-like"/>
    <property type="match status" value="1"/>
</dbReference>
<dbReference type="AlphaFoldDB" id="A0A4R9JWW5"/>
<feature type="repeat" description="TPR" evidence="1">
    <location>
        <begin position="18"/>
        <end position="51"/>
    </location>
</feature>
<keyword evidence="1" id="KW-0802">TPR repeat</keyword>
<dbReference type="Gene3D" id="1.25.40.10">
    <property type="entry name" value="Tetratricopeptide repeat domain"/>
    <property type="match status" value="2"/>
</dbReference>
<organism evidence="2 3">
    <name type="scientific">Leptospira ognonensis</name>
    <dbReference type="NCBI Taxonomy" id="2484945"/>
    <lineage>
        <taxon>Bacteria</taxon>
        <taxon>Pseudomonadati</taxon>
        <taxon>Spirochaetota</taxon>
        <taxon>Spirochaetia</taxon>
        <taxon>Leptospirales</taxon>
        <taxon>Leptospiraceae</taxon>
        <taxon>Leptospira</taxon>
    </lineage>
</organism>
<dbReference type="OrthoDB" id="340481at2"/>
<gene>
    <name evidence="2" type="ORF">EHQ58_14750</name>
</gene>
<keyword evidence="3" id="KW-1185">Reference proteome</keyword>
<proteinExistence type="predicted"/>
<dbReference type="InterPro" id="IPR019734">
    <property type="entry name" value="TPR_rpt"/>
</dbReference>
<protein>
    <submittedName>
        <fullName evidence="2">Uncharacterized protein</fullName>
    </submittedName>
</protein>
<comment type="caution">
    <text evidence="2">The sequence shown here is derived from an EMBL/GenBank/DDBJ whole genome shotgun (WGS) entry which is preliminary data.</text>
</comment>
<dbReference type="PROSITE" id="PS50005">
    <property type="entry name" value="TPR"/>
    <property type="match status" value="2"/>
</dbReference>
<evidence type="ECO:0000313" key="2">
    <source>
        <dbReference type="EMBL" id="TGL57530.1"/>
    </source>
</evidence>
<evidence type="ECO:0000313" key="3">
    <source>
        <dbReference type="Proteomes" id="UP000297693"/>
    </source>
</evidence>
<dbReference type="SMART" id="SM00028">
    <property type="entry name" value="TPR"/>
    <property type="match status" value="3"/>
</dbReference>
<name>A0A4R9JWW5_9LEPT</name>
<feature type="repeat" description="TPR" evidence="1">
    <location>
        <begin position="154"/>
        <end position="187"/>
    </location>
</feature>
<accession>A0A4R9JWW5</accession>
<dbReference type="EMBL" id="RQGD01000035">
    <property type="protein sequence ID" value="TGL57530.1"/>
    <property type="molecule type" value="Genomic_DNA"/>
</dbReference>
<reference evidence="2" key="1">
    <citation type="journal article" date="2019" name="PLoS Negl. Trop. Dis.">
        <title>Revisiting the worldwide diversity of Leptospira species in the environment.</title>
        <authorList>
            <person name="Vincent A.T."/>
            <person name="Schiettekatte O."/>
            <person name="Bourhy P."/>
            <person name="Veyrier F.J."/>
            <person name="Picardeau M."/>
        </authorList>
    </citation>
    <scope>NUCLEOTIDE SEQUENCE [LARGE SCALE GENOMIC DNA]</scope>
    <source>
        <strain evidence="2">201702476</strain>
    </source>
</reference>
<dbReference type="Proteomes" id="UP000297693">
    <property type="component" value="Unassembled WGS sequence"/>
</dbReference>
<dbReference type="InterPro" id="IPR011990">
    <property type="entry name" value="TPR-like_helical_dom_sf"/>
</dbReference>
<sequence>MILLLCFVCGAPIYTQTALDELNVGKERLQNGDCKKAIINFQNALKLNPNSIEAKLGYAECSKNMGSYNDSKRAYTEVLSRSAKNFEAVIGLSEINILLMEENLIPPRIDPLLEEFPNHTGLRILQSKYLQAIGKKDLAIHKLVTLSEKLNHPADVEKMLAELYLKNNKWKEAEDSLSRYISQTPSDPTGFYLLAKLALYKNYFNVPNLLNQLQEAEGNIQNALNLDSKHEPSRLLLVYLKMMEAYRSRDLNQEPLEKGFRLIYELAREFPENKHYHSLEASIGEELNRKEFSEYHYRRALQIDDLDEIGRFEAEEFALKHLKEESKMRRELGGYRKERYLAEKHSLYFKSAKFHLLRSRDLTPFNVRNELIDMYDLTGDSIRFINLLIKFREEDPTNFKLQNKLEFAIHTLKQSLEYREGLFQIAPKGIVYDPISFSPEVFVFDLESRVPFPEHYPGGRLIAKALRYELKHVFNVRLPDDKEFLTIRNGIKETNFHPFTKTIPFSVESLHHLDSARLNKTKIRYVLHGNYKFENDLIEVEISLYDRETSKDIGVWKTSQKGRDSLPTIASRIAEKVKLILPINGKILKIRESDVLISLGKIDGLNLKSSVQFTRKGNVLMEGEILELGNEISLIRPKMRGWEKELATGDSVSIKPMADTSVKSK</sequence>
<evidence type="ECO:0000256" key="1">
    <source>
        <dbReference type="PROSITE-ProRule" id="PRU00339"/>
    </source>
</evidence>